<sequence>MERHLVMPTPAQQLMPHRRQFVTSSPTRRSMGSTGDDLLFRLAPTCAVDSLLDPYGTLKACLELATRSELDFAMDVALASRSIYDWLDEVMDWPWPLPSKNSNGFAIFPSGLRSLQECASLESAAKMENCYVGCLPAKDVIAYENRIDEILQELDELALDEIKSQVLLEHFAPVSSPDSPFSPLSTNTTTSQFHRLSGYVAVLAAIVLQALPPLSRLTRLLGLWSLRLAVLRRVPAFFTSLHGAEIALRSAWNAIGMTSQCLPPETPKTPLHVNTSLSRSDFLVMKSVVEHKVSVPGYLLDYMLDQLEGLDDTLPDKWLSQVETVEQDYAEWVFACEKKIRQAEYGKIAQEHARQKAALNSTQVSSTNSSPLPSLRVTDVGTHNSRSVSMATISSEGDGELSLIDLPEEVGGSSTALALDSSINVGRDVGLAPSGHEDADFLSLVEGGRITLRRGSYSSSDEAQAGHVITDSPIRLESSVILQSSPALPPMKAYKPDMDDTFTLESSPVPPMRTTTRTIRAKSVPSRDALPSSSGLNSSMMLDQSILDESFVKDLEVTKTIKGPTMPASSDEQFQQQISEILEHIPARITLSSEPKKPIDLNPPDLNLPKLRKKMSRDPGLHSLSSLSSRSQTPSFTLAPAERNSRARRLGQQEIKVYHLSRSTGEAPIKLFIRLVGGNGERVMVRVGGGWADLGEYLREYASHHGRRSGAQIQVHGLNSNGTASRHPATSSPPSRPHSAMEYSPMTPTHGVGRRPRKYSMAADHPPLPRIPSAYSSNHPNANPSDADPPTIPAGSRSSSGSYEANGSPIAPAAVPARPMLGLAGPKAKQVPMTEENQAWVKSVTDRVRIASGEFRAVASSDGPAAAGNSSSTTTGKSAATSAAAPEVGNGRFGEMGKVGGTKRLFRRG</sequence>
<feature type="compositionally biased region" description="Gly residues" evidence="4">
    <location>
        <begin position="891"/>
        <end position="900"/>
    </location>
</feature>
<dbReference type="GO" id="GO:0008017">
    <property type="term" value="F:microtubule binding"/>
    <property type="evidence" value="ECO:0007669"/>
    <property type="project" value="InterPro"/>
</dbReference>
<feature type="region of interest" description="Disordered" evidence="4">
    <location>
        <begin position="718"/>
        <end position="813"/>
    </location>
</feature>
<dbReference type="InterPro" id="IPR036534">
    <property type="entry name" value="GAR_dom_sf"/>
</dbReference>
<feature type="compositionally biased region" description="Polar residues" evidence="4">
    <location>
        <begin position="774"/>
        <end position="784"/>
    </location>
</feature>
<dbReference type="Proteomes" id="UP000222788">
    <property type="component" value="Unassembled WGS sequence"/>
</dbReference>
<dbReference type="OrthoDB" id="5409589at2759"/>
<keyword evidence="2" id="KW-0963">Cytoplasm</keyword>
<feature type="compositionally biased region" description="Polar residues" evidence="4">
    <location>
        <begin position="796"/>
        <end position="805"/>
    </location>
</feature>
<comment type="subcellular location">
    <subcellularLocation>
        <location evidence="1">Cytoplasm</location>
        <location evidence="1">Cytoskeleton</location>
    </subcellularLocation>
</comment>
<dbReference type="GO" id="GO:0005856">
    <property type="term" value="C:cytoskeleton"/>
    <property type="evidence" value="ECO:0007669"/>
    <property type="project" value="UniProtKB-SubCell"/>
</dbReference>
<feature type="region of interest" description="Disordered" evidence="4">
    <location>
        <begin position="858"/>
        <end position="909"/>
    </location>
</feature>
<feature type="compositionally biased region" description="Polar residues" evidence="4">
    <location>
        <begin position="718"/>
        <end position="733"/>
    </location>
</feature>
<keyword evidence="7" id="KW-1185">Reference proteome</keyword>
<feature type="compositionally biased region" description="Low complexity" evidence="4">
    <location>
        <begin position="600"/>
        <end position="609"/>
    </location>
</feature>
<dbReference type="AlphaFoldDB" id="A0A2C5X849"/>
<dbReference type="Pfam" id="PF02187">
    <property type="entry name" value="GAS2"/>
    <property type="match status" value="1"/>
</dbReference>
<organism evidence="6 7">
    <name type="scientific">Ceratocystis fimbriata CBS 114723</name>
    <dbReference type="NCBI Taxonomy" id="1035309"/>
    <lineage>
        <taxon>Eukaryota</taxon>
        <taxon>Fungi</taxon>
        <taxon>Dikarya</taxon>
        <taxon>Ascomycota</taxon>
        <taxon>Pezizomycotina</taxon>
        <taxon>Sordariomycetes</taxon>
        <taxon>Hypocreomycetidae</taxon>
        <taxon>Microascales</taxon>
        <taxon>Ceratocystidaceae</taxon>
        <taxon>Ceratocystis</taxon>
    </lineage>
</organism>
<feature type="compositionally biased region" description="Low complexity" evidence="4">
    <location>
        <begin position="865"/>
        <end position="885"/>
    </location>
</feature>
<feature type="region of interest" description="Disordered" evidence="4">
    <location>
        <begin position="593"/>
        <end position="647"/>
    </location>
</feature>
<dbReference type="EMBL" id="APWK03000040">
    <property type="protein sequence ID" value="PHH53674.1"/>
    <property type="molecule type" value="Genomic_DNA"/>
</dbReference>
<dbReference type="Gene3D" id="3.30.920.20">
    <property type="entry name" value="Gas2-like domain"/>
    <property type="match status" value="1"/>
</dbReference>
<protein>
    <recommendedName>
        <fullName evidence="5">GAR domain-containing protein</fullName>
    </recommendedName>
</protein>
<accession>A0A2C5X849</accession>
<reference evidence="6 7" key="1">
    <citation type="journal article" date="2013" name="Fungal Biol.">
        <title>Analysis of microsatellite markers in the genome of the plant pathogen Ceratocystis fimbriata.</title>
        <authorList>
            <person name="Simpson M.C."/>
            <person name="Wilken P.M."/>
            <person name="Coetzee M.P."/>
            <person name="Wingfield M.J."/>
            <person name="Wingfield B.D."/>
        </authorList>
    </citation>
    <scope>NUCLEOTIDE SEQUENCE [LARGE SCALE GENOMIC DNA]</scope>
    <source>
        <strain evidence="6 7">CBS 114723</strain>
    </source>
</reference>
<comment type="caution">
    <text evidence="6">The sequence shown here is derived from an EMBL/GenBank/DDBJ whole genome shotgun (WGS) entry which is preliminary data.</text>
</comment>
<feature type="region of interest" description="Disordered" evidence="4">
    <location>
        <begin position="359"/>
        <end position="379"/>
    </location>
</feature>
<feature type="compositionally biased region" description="Low complexity" evidence="4">
    <location>
        <begin position="621"/>
        <end position="631"/>
    </location>
</feature>
<dbReference type="SUPFAM" id="SSF143575">
    <property type="entry name" value="GAS2 domain-like"/>
    <property type="match status" value="1"/>
</dbReference>
<evidence type="ECO:0000259" key="5">
    <source>
        <dbReference type="PROSITE" id="PS51460"/>
    </source>
</evidence>
<evidence type="ECO:0000256" key="1">
    <source>
        <dbReference type="ARBA" id="ARBA00004245"/>
    </source>
</evidence>
<feature type="compositionally biased region" description="Polar residues" evidence="4">
    <location>
        <begin position="359"/>
        <end position="372"/>
    </location>
</feature>
<keyword evidence="3" id="KW-0206">Cytoskeleton</keyword>
<proteinExistence type="predicted"/>
<evidence type="ECO:0000313" key="6">
    <source>
        <dbReference type="EMBL" id="PHH53674.1"/>
    </source>
</evidence>
<feature type="domain" description="GAR" evidence="5">
    <location>
        <begin position="627"/>
        <end position="705"/>
    </location>
</feature>
<evidence type="ECO:0000313" key="7">
    <source>
        <dbReference type="Proteomes" id="UP000222788"/>
    </source>
</evidence>
<dbReference type="InterPro" id="IPR003108">
    <property type="entry name" value="GAR_dom"/>
</dbReference>
<dbReference type="PROSITE" id="PS51460">
    <property type="entry name" value="GAR"/>
    <property type="match status" value="1"/>
</dbReference>
<evidence type="ECO:0000256" key="3">
    <source>
        <dbReference type="ARBA" id="ARBA00023212"/>
    </source>
</evidence>
<reference evidence="6 7" key="2">
    <citation type="journal article" date="2013" name="IMA Fungus">
        <title>IMA Genome-F 1: Ceratocystis fimbriata: Draft nuclear genome sequence for the plant pathogen, Ceratocystis fimbriata.</title>
        <authorList>
            <person name="Wilken P.M."/>
            <person name="Steenkamp E.T."/>
            <person name="Wingfield M.J."/>
            <person name="de Beer Z.W."/>
            <person name="Wingfield B.D."/>
        </authorList>
    </citation>
    <scope>NUCLEOTIDE SEQUENCE [LARGE SCALE GENOMIC DNA]</scope>
    <source>
        <strain evidence="6 7">CBS 114723</strain>
    </source>
</reference>
<gene>
    <name evidence="6" type="ORF">CFIMG_008142RA00001</name>
</gene>
<dbReference type="STRING" id="1035309.A0A2C5X849"/>
<evidence type="ECO:0000256" key="2">
    <source>
        <dbReference type="ARBA" id="ARBA00022490"/>
    </source>
</evidence>
<name>A0A2C5X849_9PEZI</name>
<evidence type="ECO:0000256" key="4">
    <source>
        <dbReference type="SAM" id="MobiDB-lite"/>
    </source>
</evidence>